<dbReference type="InterPro" id="IPR028082">
    <property type="entry name" value="Peripla_BP_I"/>
</dbReference>
<keyword evidence="2" id="KW-0238">DNA-binding</keyword>
<dbReference type="SMART" id="SM00354">
    <property type="entry name" value="HTH_LACI"/>
    <property type="match status" value="1"/>
</dbReference>
<evidence type="ECO:0000259" key="4">
    <source>
        <dbReference type="PROSITE" id="PS50932"/>
    </source>
</evidence>
<keyword evidence="3" id="KW-0804">Transcription</keyword>
<gene>
    <name evidence="5" type="ORF">U14_03959</name>
</gene>
<evidence type="ECO:0000313" key="5">
    <source>
        <dbReference type="EMBL" id="GAK52704.1"/>
    </source>
</evidence>
<dbReference type="PANTHER" id="PTHR30146">
    <property type="entry name" value="LACI-RELATED TRANSCRIPTIONAL REPRESSOR"/>
    <property type="match status" value="1"/>
</dbReference>
<name>A0A0S6VZR1_9BACT</name>
<organism evidence="5">
    <name type="scientific">Candidatus Moduliflexus flocculans</name>
    <dbReference type="NCBI Taxonomy" id="1499966"/>
    <lineage>
        <taxon>Bacteria</taxon>
        <taxon>Candidatus Moduliflexota</taxon>
        <taxon>Candidatus Moduliflexia</taxon>
        <taxon>Candidatus Moduliflexales</taxon>
        <taxon>Candidatus Moduliflexaceae</taxon>
    </lineage>
</organism>
<feature type="domain" description="HTH lacI-type" evidence="4">
    <location>
        <begin position="2"/>
        <end position="56"/>
    </location>
</feature>
<keyword evidence="6" id="KW-1185">Reference proteome</keyword>
<evidence type="ECO:0000256" key="1">
    <source>
        <dbReference type="ARBA" id="ARBA00023015"/>
    </source>
</evidence>
<dbReference type="CDD" id="cd01392">
    <property type="entry name" value="HTH_LacI"/>
    <property type="match status" value="1"/>
</dbReference>
<protein>
    <submittedName>
        <fullName evidence="5">Transcriptional regulator, LacI family</fullName>
    </submittedName>
</protein>
<reference evidence="5" key="1">
    <citation type="journal article" date="2015" name="PeerJ">
        <title>First genomic representation of candidate bacterial phylum KSB3 points to enhanced environmental sensing as a trigger of wastewater bulking.</title>
        <authorList>
            <person name="Sekiguchi Y."/>
            <person name="Ohashi A."/>
            <person name="Parks D.H."/>
            <person name="Yamauchi T."/>
            <person name="Tyson G.W."/>
            <person name="Hugenholtz P."/>
        </authorList>
    </citation>
    <scope>NUCLEOTIDE SEQUENCE [LARGE SCALE GENOMIC DNA]</scope>
</reference>
<sequence>MINIKDVAEAADVSTATVSRVLADKPHVRPDIRERVLAAAERLNYRPNRVARSLRVQQSNTIGLIVADIRNPFFTSVSRAVEDIAYSQGCTLFLCNTDEDPEKEEMYLNLLRDENVSGVILAPTRETADAFAERVRLDVPMVIIDRRVRNVEVDSVLIDNVDAAHKLAEHLIQDGYRRVGAFFGIGSTTGRERKEGFLRAFEEHGITLPPEFLMMVDARIEPGYEAALKLLDLPEPPDALMSSNGLLAAGVYRAIQERQSRFAKPIGFASFDETNWTTLVRPPVTVIEQPTYEIGQTATELLLRRIEEPARPAREVILKTRMIVRQSCGCG</sequence>
<dbReference type="SUPFAM" id="SSF53822">
    <property type="entry name" value="Periplasmic binding protein-like I"/>
    <property type="match status" value="1"/>
</dbReference>
<proteinExistence type="predicted"/>
<dbReference type="AlphaFoldDB" id="A0A0S6VZR1"/>
<keyword evidence="1" id="KW-0805">Transcription regulation</keyword>
<dbReference type="STRING" id="1499966.U14_03959"/>
<dbReference type="Pfam" id="PF00532">
    <property type="entry name" value="Peripla_BP_1"/>
    <property type="match status" value="1"/>
</dbReference>
<dbReference type="GO" id="GO:0000976">
    <property type="term" value="F:transcription cis-regulatory region binding"/>
    <property type="evidence" value="ECO:0007669"/>
    <property type="project" value="TreeGrafter"/>
</dbReference>
<dbReference type="Proteomes" id="UP000030700">
    <property type="component" value="Unassembled WGS sequence"/>
</dbReference>
<accession>A0A0S6VZR1</accession>
<dbReference type="PROSITE" id="PS00356">
    <property type="entry name" value="HTH_LACI_1"/>
    <property type="match status" value="1"/>
</dbReference>
<dbReference type="InterPro" id="IPR000843">
    <property type="entry name" value="HTH_LacI"/>
</dbReference>
<dbReference type="PANTHER" id="PTHR30146:SF145">
    <property type="entry name" value="RIBOSE OPERON REPRESSOR"/>
    <property type="match status" value="1"/>
</dbReference>
<dbReference type="InterPro" id="IPR001761">
    <property type="entry name" value="Peripla_BP/Lac1_sug-bd_dom"/>
</dbReference>
<dbReference type="HOGENOM" id="CLU_037628_6_1_0"/>
<dbReference type="PROSITE" id="PS50932">
    <property type="entry name" value="HTH_LACI_2"/>
    <property type="match status" value="1"/>
</dbReference>
<evidence type="ECO:0000256" key="3">
    <source>
        <dbReference type="ARBA" id="ARBA00023163"/>
    </source>
</evidence>
<evidence type="ECO:0000256" key="2">
    <source>
        <dbReference type="ARBA" id="ARBA00023125"/>
    </source>
</evidence>
<dbReference type="Pfam" id="PF00356">
    <property type="entry name" value="LacI"/>
    <property type="match status" value="1"/>
</dbReference>
<dbReference type="Gene3D" id="3.40.50.2300">
    <property type="match status" value="2"/>
</dbReference>
<dbReference type="InterPro" id="IPR010982">
    <property type="entry name" value="Lambda_DNA-bd_dom_sf"/>
</dbReference>
<dbReference type="EMBL" id="DF820459">
    <property type="protein sequence ID" value="GAK52704.1"/>
    <property type="molecule type" value="Genomic_DNA"/>
</dbReference>
<dbReference type="GO" id="GO:0003700">
    <property type="term" value="F:DNA-binding transcription factor activity"/>
    <property type="evidence" value="ECO:0007669"/>
    <property type="project" value="TreeGrafter"/>
</dbReference>
<evidence type="ECO:0000313" key="6">
    <source>
        <dbReference type="Proteomes" id="UP000030700"/>
    </source>
</evidence>
<dbReference type="CDD" id="cd19977">
    <property type="entry name" value="PBP1_EndR-like"/>
    <property type="match status" value="1"/>
</dbReference>
<dbReference type="SUPFAM" id="SSF47413">
    <property type="entry name" value="lambda repressor-like DNA-binding domains"/>
    <property type="match status" value="1"/>
</dbReference>
<dbReference type="Gene3D" id="1.10.260.40">
    <property type="entry name" value="lambda repressor-like DNA-binding domains"/>
    <property type="match status" value="1"/>
</dbReference>